<organism evidence="1 2">
    <name type="scientific">Streptomyces europaeiscabiei</name>
    <dbReference type="NCBI Taxonomy" id="146819"/>
    <lineage>
        <taxon>Bacteria</taxon>
        <taxon>Bacillati</taxon>
        <taxon>Actinomycetota</taxon>
        <taxon>Actinomycetes</taxon>
        <taxon>Kitasatosporales</taxon>
        <taxon>Streptomycetaceae</taxon>
        <taxon>Streptomyces</taxon>
    </lineage>
</organism>
<dbReference type="InterPro" id="IPR021903">
    <property type="entry name" value="DUF3515"/>
</dbReference>
<evidence type="ECO:0000313" key="1">
    <source>
        <dbReference type="EMBL" id="MDX3702298.1"/>
    </source>
</evidence>
<sequence>MSRRTRIAGLTIGALALTTAAVVTVHMLREPTFSFAPAPLADDPACTRVGERYPNRLAGLERSDTTTKGAAVWGDGAVVARCGFPRLKATADACAQVNGVDWAWRTSTDDDGREVLVTYGREPSVEVQLTVGEAAPDSVLVGLSPVVRSLKQRNECLSPSDVMAPPSPTQSTH</sequence>
<reference evidence="1 2" key="1">
    <citation type="journal article" date="2023" name="Microb. Genom.">
        <title>Mesoterricola silvestris gen. nov., sp. nov., Mesoterricola sediminis sp. nov., Geothrix oryzae sp. nov., Geothrix edaphica sp. nov., Geothrix rubra sp. nov., and Geothrix limicola sp. nov., six novel members of Acidobacteriota isolated from soils.</title>
        <authorList>
            <person name="Weisberg A.J."/>
            <person name="Pearce E."/>
            <person name="Kramer C.G."/>
            <person name="Chang J.H."/>
            <person name="Clarke C.R."/>
        </authorList>
    </citation>
    <scope>NUCLEOTIDE SEQUENCE [LARGE SCALE GENOMIC DNA]</scope>
    <source>
        <strain evidence="1 2">ID09-01A</strain>
    </source>
</reference>
<keyword evidence="2" id="KW-1185">Reference proteome</keyword>
<dbReference type="Pfam" id="PF12028">
    <property type="entry name" value="DUF3515"/>
    <property type="match status" value="1"/>
</dbReference>
<dbReference type="EMBL" id="JARAYU010000007">
    <property type="protein sequence ID" value="MDX3702298.1"/>
    <property type="molecule type" value="Genomic_DNA"/>
</dbReference>
<dbReference type="Proteomes" id="UP001271274">
    <property type="component" value="Unassembled WGS sequence"/>
</dbReference>
<name>A0ABU4NJV3_9ACTN</name>
<proteinExistence type="predicted"/>
<dbReference type="RefSeq" id="WP_046707067.1">
    <property type="nucleotide sequence ID" value="NZ_JARAUR010000270.1"/>
</dbReference>
<protein>
    <submittedName>
        <fullName evidence="1">DUF3515 family protein</fullName>
    </submittedName>
</protein>
<evidence type="ECO:0000313" key="2">
    <source>
        <dbReference type="Proteomes" id="UP001271274"/>
    </source>
</evidence>
<comment type="caution">
    <text evidence="1">The sequence shown here is derived from an EMBL/GenBank/DDBJ whole genome shotgun (WGS) entry which is preliminary data.</text>
</comment>
<accession>A0ABU4NJV3</accession>
<gene>
    <name evidence="1" type="ORF">PV662_21465</name>
</gene>